<protein>
    <submittedName>
        <fullName evidence="3">Uncharacterized protein</fullName>
    </submittedName>
</protein>
<keyword evidence="2" id="KW-1185">Reference proteome</keyword>
<accession>A0AB39YZJ6</accession>
<proteinExistence type="predicted"/>
<organism evidence="2 3">
    <name type="scientific">Drosophila suzukii</name>
    <name type="common">Spotted-wing drosophila fruit fly</name>
    <dbReference type="NCBI Taxonomy" id="28584"/>
    <lineage>
        <taxon>Eukaryota</taxon>
        <taxon>Metazoa</taxon>
        <taxon>Ecdysozoa</taxon>
        <taxon>Arthropoda</taxon>
        <taxon>Hexapoda</taxon>
        <taxon>Insecta</taxon>
        <taxon>Pterygota</taxon>
        <taxon>Neoptera</taxon>
        <taxon>Endopterygota</taxon>
        <taxon>Diptera</taxon>
        <taxon>Brachycera</taxon>
        <taxon>Muscomorpha</taxon>
        <taxon>Ephydroidea</taxon>
        <taxon>Drosophilidae</taxon>
        <taxon>Drosophila</taxon>
        <taxon>Sophophora</taxon>
    </lineage>
</organism>
<feature type="signal peptide" evidence="1">
    <location>
        <begin position="1"/>
        <end position="19"/>
    </location>
</feature>
<dbReference type="GeneID" id="108006157"/>
<dbReference type="Proteomes" id="UP001652628">
    <property type="component" value="Chromosome 3"/>
</dbReference>
<evidence type="ECO:0000313" key="3">
    <source>
        <dbReference type="RefSeq" id="XP_016925098.1"/>
    </source>
</evidence>
<evidence type="ECO:0000256" key="1">
    <source>
        <dbReference type="SAM" id="SignalP"/>
    </source>
</evidence>
<feature type="chain" id="PRO_5044264851" evidence="1">
    <location>
        <begin position="20"/>
        <end position="49"/>
    </location>
</feature>
<dbReference type="RefSeq" id="XP_016925098.1">
    <property type="nucleotide sequence ID" value="XM_017069609.4"/>
</dbReference>
<evidence type="ECO:0000313" key="2">
    <source>
        <dbReference type="Proteomes" id="UP001652628"/>
    </source>
</evidence>
<name>A0AB39YZJ6_DROSZ</name>
<sequence length="49" mass="5645">MKLHLLPLLVLVLLSLAEGRRKKREIEIWVRPDQPPDSCPYGNCPYGQT</sequence>
<gene>
    <name evidence="3" type="primary">LOC108006157</name>
</gene>
<dbReference type="AlphaFoldDB" id="A0AB39YZJ6"/>
<keyword evidence="1" id="KW-0732">Signal</keyword>
<reference evidence="3" key="1">
    <citation type="submission" date="2025-08" db="UniProtKB">
        <authorList>
            <consortium name="RefSeq"/>
        </authorList>
    </citation>
    <scope>IDENTIFICATION</scope>
</reference>